<dbReference type="InterPro" id="IPR006972">
    <property type="entry name" value="BipB-like_C"/>
</dbReference>
<evidence type="ECO:0000256" key="8">
    <source>
        <dbReference type="SAM" id="Phobius"/>
    </source>
</evidence>
<dbReference type="PRINTS" id="PR01375">
    <property type="entry name" value="BACINVASINB"/>
</dbReference>
<feature type="transmembrane region" description="Helical" evidence="8">
    <location>
        <begin position="356"/>
        <end position="389"/>
    </location>
</feature>
<comment type="subcellular location">
    <subcellularLocation>
        <location evidence="1">Host membrane</location>
    </subcellularLocation>
</comment>
<evidence type="ECO:0000256" key="3">
    <source>
        <dbReference type="ARBA" id="ARBA00022870"/>
    </source>
</evidence>
<evidence type="ECO:0000313" key="10">
    <source>
        <dbReference type="EMBL" id="STQ90143.1"/>
    </source>
</evidence>
<dbReference type="OrthoDB" id="6623144at2"/>
<reference evidence="11 13" key="2">
    <citation type="submission" date="2019-03" db="EMBL/GenBank/DDBJ databases">
        <title>Genomic Encyclopedia of Type Strains, Phase IV (KMG-IV): sequencing the most valuable type-strain genomes for metagenomic binning, comparative biology and taxonomic classification.</title>
        <authorList>
            <person name="Goeker M."/>
        </authorList>
    </citation>
    <scope>NUCLEOTIDE SEQUENCE [LARGE SCALE GENOMIC DNA]</scope>
    <source>
        <strain evidence="11 13">DSM 3764</strain>
    </source>
</reference>
<dbReference type="Proteomes" id="UP000255108">
    <property type="component" value="Unassembled WGS sequence"/>
</dbReference>
<evidence type="ECO:0000259" key="9">
    <source>
        <dbReference type="Pfam" id="PF04888"/>
    </source>
</evidence>
<organism evidence="10 12">
    <name type="scientific">Iodobacter fluviatilis</name>
    <dbReference type="NCBI Taxonomy" id="537"/>
    <lineage>
        <taxon>Bacteria</taxon>
        <taxon>Pseudomonadati</taxon>
        <taxon>Pseudomonadota</taxon>
        <taxon>Betaproteobacteria</taxon>
        <taxon>Neisseriales</taxon>
        <taxon>Chitinibacteraceae</taxon>
        <taxon>Iodobacter</taxon>
    </lineage>
</organism>
<proteinExistence type="inferred from homology"/>
<sequence>MSEILIQSNRYNVNPEALKISPDLINGPMEALGAIHDSLAKMELLAQSADMDLGAAKPTGSSKAPQLTPPSVTVAQRQAEPDLSLVAVMAQLMEIMQDMSVNGLKTKLEAFKQSADAREAALATMGLALGEAQTKADTLHEKAKDLASRQPTAEQVKRFEANLQLAVENREQAKNELSNTLENLKKAFIEKYGQAMPFSGDVSKPDSLVAAAMILDASKALDNGLLGLTKVESEAKAAWNTAKEQLQLVLNAGSEAQQAQADLVSLHSQFKEKGGMGAVQNLGQLRTGAAELTFLLGVLQDIIGQTSETEMQDKLALMKARQAEVVKDLEKKAEEAAAEQRKAEELNYVMGCVGKILGALLTLVAVAGALFTGGASLALAAIGVALMVLDTVLEYTTGKSLTERVLNPVMNAVIKPLLEALTKLISGVLQGLGVDKKIADIVGTVLAAAVLVLAVILVAIVGKGAAAKVAEKFGAAISNTISKMIPALIKQFAAAAQAGLKGVGKSVTKSLVTLAKRAHINVGDVALNATRLKTAQVVGGFAQQSIQAGGQIGVGVHKNNASDALADITLSRASQDVFKRAMTDAIKQMSEQMSVVDDLMKHMSIAGEQQLATAQFISQRTRVA</sequence>
<dbReference type="EMBL" id="UGHR01000001">
    <property type="protein sequence ID" value="STQ90143.1"/>
    <property type="molecule type" value="Genomic_DNA"/>
</dbReference>
<evidence type="ECO:0000256" key="2">
    <source>
        <dbReference type="ARBA" id="ARBA00018823"/>
    </source>
</evidence>
<keyword evidence="7" id="KW-0175">Coiled coil</keyword>
<keyword evidence="4" id="KW-0843">Virulence</keyword>
<dbReference type="GO" id="GO:0005576">
    <property type="term" value="C:extracellular region"/>
    <property type="evidence" value="ECO:0007669"/>
    <property type="project" value="InterPro"/>
</dbReference>
<feature type="coiled-coil region" evidence="7">
    <location>
        <begin position="156"/>
        <end position="190"/>
    </location>
</feature>
<evidence type="ECO:0000313" key="12">
    <source>
        <dbReference type="Proteomes" id="UP000255108"/>
    </source>
</evidence>
<accession>A0A377Q5D0</accession>
<evidence type="ECO:0000313" key="13">
    <source>
        <dbReference type="Proteomes" id="UP000295794"/>
    </source>
</evidence>
<protein>
    <recommendedName>
        <fullName evidence="2">Translocator protein BipB</fullName>
    </recommendedName>
</protein>
<dbReference type="GO" id="GO:0033644">
    <property type="term" value="C:host cell membrane"/>
    <property type="evidence" value="ECO:0007669"/>
    <property type="project" value="UniProtKB-SubCell"/>
</dbReference>
<dbReference type="RefSeq" id="WP_115226519.1">
    <property type="nucleotide sequence ID" value="NZ_CAWOLO010000031.1"/>
</dbReference>
<comment type="function">
    <text evidence="5">Plays a role in the bacterium-induced formation of multinucleated giant cell (MNGC), which is formed after host cell fusion, as well as in the intercellular spreading of bacteria and in the induction of apoptosis in macrophages. May act in concert with other effector proteins to induce fusion of host cell membranes.</text>
</comment>
<name>A0A377Q5D0_9NEIS</name>
<evidence type="ECO:0000256" key="7">
    <source>
        <dbReference type="SAM" id="Coils"/>
    </source>
</evidence>
<keyword evidence="8" id="KW-0812">Transmembrane</keyword>
<dbReference type="Pfam" id="PF04888">
    <property type="entry name" value="SseC"/>
    <property type="match status" value="1"/>
</dbReference>
<keyword evidence="3" id="KW-1043">Host membrane</keyword>
<keyword evidence="8" id="KW-1133">Transmembrane helix</keyword>
<evidence type="ECO:0000256" key="4">
    <source>
        <dbReference type="ARBA" id="ARBA00023026"/>
    </source>
</evidence>
<feature type="domain" description="Translocator protein BipB-like C-terminal" evidence="9">
    <location>
        <begin position="296"/>
        <end position="620"/>
    </location>
</feature>
<dbReference type="GO" id="GO:0016020">
    <property type="term" value="C:membrane"/>
    <property type="evidence" value="ECO:0007669"/>
    <property type="project" value="InterPro"/>
</dbReference>
<feature type="transmembrane region" description="Helical" evidence="8">
    <location>
        <begin position="441"/>
        <end position="462"/>
    </location>
</feature>
<evidence type="ECO:0000256" key="1">
    <source>
        <dbReference type="ARBA" id="ARBA00004551"/>
    </source>
</evidence>
<keyword evidence="13" id="KW-1185">Reference proteome</keyword>
<dbReference type="Gene3D" id="1.20.120.330">
    <property type="entry name" value="Nucleotidyltransferases domain 2"/>
    <property type="match status" value="1"/>
</dbReference>
<keyword evidence="8" id="KW-0472">Membrane</keyword>
<dbReference type="Proteomes" id="UP000295794">
    <property type="component" value="Unassembled WGS sequence"/>
</dbReference>
<dbReference type="InterPro" id="IPR003895">
    <property type="entry name" value="T3SS_SctE/BipB"/>
</dbReference>
<evidence type="ECO:0000256" key="6">
    <source>
        <dbReference type="ARBA" id="ARBA00035640"/>
    </source>
</evidence>
<gene>
    <name evidence="10" type="primary">ipaB</name>
    <name evidence="11" type="ORF">EV682_1318</name>
    <name evidence="10" type="ORF">NCTC11159_01205</name>
</gene>
<dbReference type="EMBL" id="SMBT01000031">
    <property type="protein sequence ID" value="TCU80254.1"/>
    <property type="molecule type" value="Genomic_DNA"/>
</dbReference>
<evidence type="ECO:0000256" key="5">
    <source>
        <dbReference type="ARBA" id="ARBA00025490"/>
    </source>
</evidence>
<feature type="coiled-coil region" evidence="7">
    <location>
        <begin position="319"/>
        <end position="349"/>
    </location>
</feature>
<comment type="similarity">
    <text evidence="6">Belongs to the SctE/SipB/YopB family.</text>
</comment>
<evidence type="ECO:0000313" key="11">
    <source>
        <dbReference type="EMBL" id="TCU80254.1"/>
    </source>
</evidence>
<dbReference type="AlphaFoldDB" id="A0A377Q5D0"/>
<reference evidence="10 12" key="1">
    <citation type="submission" date="2018-06" db="EMBL/GenBank/DDBJ databases">
        <authorList>
            <consortium name="Pathogen Informatics"/>
            <person name="Doyle S."/>
        </authorList>
    </citation>
    <scope>NUCLEOTIDE SEQUENCE [LARGE SCALE GENOMIC DNA]</scope>
    <source>
        <strain evidence="10 12">NCTC11159</strain>
    </source>
</reference>